<evidence type="ECO:0000313" key="3">
    <source>
        <dbReference type="Proteomes" id="UP000283895"/>
    </source>
</evidence>
<organism evidence="2 3">
    <name type="scientific">Cytospora schulzeri</name>
    <dbReference type="NCBI Taxonomy" id="448051"/>
    <lineage>
        <taxon>Eukaryota</taxon>
        <taxon>Fungi</taxon>
        <taxon>Dikarya</taxon>
        <taxon>Ascomycota</taxon>
        <taxon>Pezizomycotina</taxon>
        <taxon>Sordariomycetes</taxon>
        <taxon>Sordariomycetidae</taxon>
        <taxon>Diaporthales</taxon>
        <taxon>Cytosporaceae</taxon>
        <taxon>Cytospora</taxon>
    </lineage>
</organism>
<evidence type="ECO:0000313" key="2">
    <source>
        <dbReference type="EMBL" id="ROW10557.1"/>
    </source>
</evidence>
<evidence type="ECO:0000256" key="1">
    <source>
        <dbReference type="SAM" id="MobiDB-lite"/>
    </source>
</evidence>
<protein>
    <submittedName>
        <fullName evidence="2">Uncharacterized protein</fullName>
    </submittedName>
</protein>
<sequence>MADKSSSITAQQVRSILEQRVAGYQLLLYDNPTPLFNKELLNAIKLHEEALQRPDPSTFAEEKLVLEQLMLLHNVDKGIMEHWKELHKSPNFRTALLAAMFGYQNFFTLKLLLDYAGKSQNVTDLWLSNRLKTIDAYYSVADKSKTDKTETDIESYKQSVTKPLKELMLNQVHVEKRIKIAAASNPTGDIYPLIDQCNWPNLAAMLISDRELAEALFSGKPLDPQLYNDDVSKVVLQNMDRVKSKYFTDLSTPSTYTLSKHAKELSAKKAAQAARQSSGQPPLSPATIQHSEDSSAVTAAKNIYNKVVNGLGLGGTGRSLRDTVQPDLSAALSRVSLSSTTPLIDPRKKED</sequence>
<dbReference type="OrthoDB" id="5194610at2759"/>
<dbReference type="Proteomes" id="UP000283895">
    <property type="component" value="Unassembled WGS sequence"/>
</dbReference>
<gene>
    <name evidence="2" type="ORF">VMCG_01937</name>
</gene>
<dbReference type="AlphaFoldDB" id="A0A423X3W1"/>
<comment type="caution">
    <text evidence="2">The sequence shown here is derived from an EMBL/GenBank/DDBJ whole genome shotgun (WGS) entry which is preliminary data.</text>
</comment>
<feature type="region of interest" description="Disordered" evidence="1">
    <location>
        <begin position="271"/>
        <end position="294"/>
    </location>
</feature>
<dbReference type="EMBL" id="LKEA01000003">
    <property type="protein sequence ID" value="ROW10557.1"/>
    <property type="molecule type" value="Genomic_DNA"/>
</dbReference>
<accession>A0A423X3W1</accession>
<proteinExistence type="predicted"/>
<feature type="compositionally biased region" description="Low complexity" evidence="1">
    <location>
        <begin position="271"/>
        <end position="280"/>
    </location>
</feature>
<reference evidence="2 3" key="1">
    <citation type="submission" date="2015-09" db="EMBL/GenBank/DDBJ databases">
        <title>Host preference determinants of Valsa canker pathogens revealed by comparative genomics.</title>
        <authorList>
            <person name="Yin Z."/>
            <person name="Huang L."/>
        </authorList>
    </citation>
    <scope>NUCLEOTIDE SEQUENCE [LARGE SCALE GENOMIC DNA]</scope>
    <source>
        <strain evidence="2 3">03-1</strain>
    </source>
</reference>
<keyword evidence="3" id="KW-1185">Reference proteome</keyword>
<name>A0A423X3W1_9PEZI</name>